<proteinExistence type="predicted"/>
<evidence type="ECO:0000256" key="2">
    <source>
        <dbReference type="ARBA" id="ARBA00023125"/>
    </source>
</evidence>
<evidence type="ECO:0000259" key="4">
    <source>
        <dbReference type="PROSITE" id="PS01124"/>
    </source>
</evidence>
<dbReference type="STRING" id="46177.SAMN05660976_08141"/>
<sequence length="234" mass="25413">MTAARFDVGHGYALYQGPSWDTGFHRHAAFQIVAAVQGEAALVDASGTRHRAVALVVPPMVRHRMPVTTELRVFFVEPRCSYADRLRERCGPGISAVPELRDLSEDDVRPAGARPSGELDPRLLAAMDELAGGPVTMPDLARRVEMSPQRLRGLARSQLGMPLARWRVWSQLRRAVEALREGRPLAEAAAAGGFADQAHLTRWMREMTGLTPAAVLPVLRARTGADAARAAPGT</sequence>
<gene>
    <name evidence="5" type="ORF">SAMN05660976_08141</name>
</gene>
<keyword evidence="6" id="KW-1185">Reference proteome</keyword>
<accession>A0A1H8IS80</accession>
<dbReference type="OrthoDB" id="4549023at2"/>
<dbReference type="Gene3D" id="1.10.10.60">
    <property type="entry name" value="Homeodomain-like"/>
    <property type="match status" value="1"/>
</dbReference>
<dbReference type="GO" id="GO:0003700">
    <property type="term" value="F:DNA-binding transcription factor activity"/>
    <property type="evidence" value="ECO:0007669"/>
    <property type="project" value="InterPro"/>
</dbReference>
<dbReference type="PROSITE" id="PS01124">
    <property type="entry name" value="HTH_ARAC_FAMILY_2"/>
    <property type="match status" value="1"/>
</dbReference>
<dbReference type="InterPro" id="IPR009057">
    <property type="entry name" value="Homeodomain-like_sf"/>
</dbReference>
<evidence type="ECO:0000256" key="3">
    <source>
        <dbReference type="ARBA" id="ARBA00023163"/>
    </source>
</evidence>
<evidence type="ECO:0000313" key="6">
    <source>
        <dbReference type="Proteomes" id="UP000198953"/>
    </source>
</evidence>
<dbReference type="PANTHER" id="PTHR46796:SF15">
    <property type="entry name" value="BLL1074 PROTEIN"/>
    <property type="match status" value="1"/>
</dbReference>
<reference evidence="5 6" key="1">
    <citation type="submission" date="2016-10" db="EMBL/GenBank/DDBJ databases">
        <authorList>
            <person name="de Groot N.N."/>
        </authorList>
    </citation>
    <scope>NUCLEOTIDE SEQUENCE [LARGE SCALE GENOMIC DNA]</scope>
    <source>
        <strain evidence="5 6">DSM 43357</strain>
    </source>
</reference>
<keyword evidence="1" id="KW-0805">Transcription regulation</keyword>
<dbReference type="InterPro" id="IPR018060">
    <property type="entry name" value="HTH_AraC"/>
</dbReference>
<dbReference type="SMART" id="SM00342">
    <property type="entry name" value="HTH_ARAC"/>
    <property type="match status" value="1"/>
</dbReference>
<dbReference type="SUPFAM" id="SSF46689">
    <property type="entry name" value="Homeodomain-like"/>
    <property type="match status" value="1"/>
</dbReference>
<dbReference type="EMBL" id="FOBF01000033">
    <property type="protein sequence ID" value="SEN71262.1"/>
    <property type="molecule type" value="Genomic_DNA"/>
</dbReference>
<dbReference type="GO" id="GO:0043565">
    <property type="term" value="F:sequence-specific DNA binding"/>
    <property type="evidence" value="ECO:0007669"/>
    <property type="project" value="InterPro"/>
</dbReference>
<keyword evidence="3" id="KW-0804">Transcription</keyword>
<feature type="domain" description="HTH araC/xylS-type" evidence="4">
    <location>
        <begin position="121"/>
        <end position="218"/>
    </location>
</feature>
<dbReference type="Pfam" id="PF12833">
    <property type="entry name" value="HTH_18"/>
    <property type="match status" value="1"/>
</dbReference>
<evidence type="ECO:0000313" key="5">
    <source>
        <dbReference type="EMBL" id="SEN71262.1"/>
    </source>
</evidence>
<name>A0A1H8IS80_9ACTN</name>
<protein>
    <submittedName>
        <fullName evidence="5">Transcriptional regulator, AraC family</fullName>
    </submittedName>
</protein>
<dbReference type="PANTHER" id="PTHR46796">
    <property type="entry name" value="HTH-TYPE TRANSCRIPTIONAL ACTIVATOR RHAS-RELATED"/>
    <property type="match status" value="1"/>
</dbReference>
<dbReference type="Proteomes" id="UP000198953">
    <property type="component" value="Unassembled WGS sequence"/>
</dbReference>
<organism evidence="5 6">
    <name type="scientific">Nonomuraea pusilla</name>
    <dbReference type="NCBI Taxonomy" id="46177"/>
    <lineage>
        <taxon>Bacteria</taxon>
        <taxon>Bacillati</taxon>
        <taxon>Actinomycetota</taxon>
        <taxon>Actinomycetes</taxon>
        <taxon>Streptosporangiales</taxon>
        <taxon>Streptosporangiaceae</taxon>
        <taxon>Nonomuraea</taxon>
    </lineage>
</organism>
<keyword evidence="2" id="KW-0238">DNA-binding</keyword>
<dbReference type="AlphaFoldDB" id="A0A1H8IS80"/>
<dbReference type="InterPro" id="IPR050204">
    <property type="entry name" value="AraC_XylS_family_regulators"/>
</dbReference>
<evidence type="ECO:0000256" key="1">
    <source>
        <dbReference type="ARBA" id="ARBA00023015"/>
    </source>
</evidence>